<evidence type="ECO:0000313" key="1">
    <source>
        <dbReference type="EMBL" id="MCP2258627.1"/>
    </source>
</evidence>
<name>A0ABT1HSZ9_STRSD</name>
<evidence type="ECO:0000313" key="2">
    <source>
        <dbReference type="Proteomes" id="UP001205311"/>
    </source>
</evidence>
<gene>
    <name evidence="1" type="ORF">LX15_002325</name>
</gene>
<keyword evidence="2" id="KW-1185">Reference proteome</keyword>
<protein>
    <submittedName>
        <fullName evidence="1">Uncharacterized protein</fullName>
    </submittedName>
</protein>
<dbReference type="EMBL" id="JAMTCP010000009">
    <property type="protein sequence ID" value="MCP2258627.1"/>
    <property type="molecule type" value="Genomic_DNA"/>
</dbReference>
<sequence length="57" mass="5676">MGPDREGAVVAGISGALGVVQGLGAVLLAATLADSGVALMLHSPRSGGKRWDQARCM</sequence>
<proteinExistence type="predicted"/>
<accession>A0ABT1HSZ9</accession>
<reference evidence="1 2" key="1">
    <citation type="submission" date="2022-06" db="EMBL/GenBank/DDBJ databases">
        <title>Genomic Encyclopedia of Archaeal and Bacterial Type Strains, Phase II (KMG-II): from individual species to whole genera.</title>
        <authorList>
            <person name="Goeker M."/>
        </authorList>
    </citation>
    <scope>NUCLEOTIDE SEQUENCE [LARGE SCALE GENOMIC DNA]</scope>
    <source>
        <strain evidence="1 2">DSM 40477</strain>
    </source>
</reference>
<organism evidence="1 2">
    <name type="scientific">Streptoalloteichus tenebrarius (strain ATCC 17920 / DSM 40477 / JCM 4838 / CBS 697.72 / NBRC 16177 / NCIMB 11028 / NRRL B-12390 / A12253. 1 / ISP 5477)</name>
    <name type="common">Streptomyces tenebrarius</name>
    <dbReference type="NCBI Taxonomy" id="1933"/>
    <lineage>
        <taxon>Bacteria</taxon>
        <taxon>Bacillati</taxon>
        <taxon>Actinomycetota</taxon>
        <taxon>Actinomycetes</taxon>
        <taxon>Pseudonocardiales</taxon>
        <taxon>Pseudonocardiaceae</taxon>
        <taxon>Streptoalloteichus</taxon>
    </lineage>
</organism>
<comment type="caution">
    <text evidence="1">The sequence shown here is derived from an EMBL/GenBank/DDBJ whole genome shotgun (WGS) entry which is preliminary data.</text>
</comment>
<dbReference type="Proteomes" id="UP001205311">
    <property type="component" value="Unassembled WGS sequence"/>
</dbReference>